<reference evidence="4" key="2">
    <citation type="journal article" date="2014" name="ISME J.">
        <title>Microbial stratification in low pH oxic and suboxic macroscopic growths along an acid mine drainage.</title>
        <authorList>
            <person name="Mendez-Garcia C."/>
            <person name="Mesa V."/>
            <person name="Sprenger R.R."/>
            <person name="Richter M."/>
            <person name="Diez M.S."/>
            <person name="Solano J."/>
            <person name="Bargiela R."/>
            <person name="Golyshina O.V."/>
            <person name="Manteca A."/>
            <person name="Ramos J.L."/>
            <person name="Gallego J.R."/>
            <person name="Llorente I."/>
            <person name="Martins Dos Santos V.A."/>
            <person name="Jensen O.N."/>
            <person name="Pelaez A.I."/>
            <person name="Sanchez J."/>
            <person name="Ferrer M."/>
        </authorList>
    </citation>
    <scope>NUCLEOTIDE SEQUENCE</scope>
</reference>
<dbReference type="SMART" id="SM00382">
    <property type="entry name" value="AAA"/>
    <property type="match status" value="1"/>
</dbReference>
<evidence type="ECO:0000259" key="3">
    <source>
        <dbReference type="SMART" id="SM00382"/>
    </source>
</evidence>
<dbReference type="PROSITE" id="PS00211">
    <property type="entry name" value="ABC_TRANSPORTER_1"/>
    <property type="match status" value="1"/>
</dbReference>
<dbReference type="EMBL" id="AUZX01010402">
    <property type="protein sequence ID" value="EQD48130.1"/>
    <property type="molecule type" value="Genomic_DNA"/>
</dbReference>
<dbReference type="GO" id="GO:0005524">
    <property type="term" value="F:ATP binding"/>
    <property type="evidence" value="ECO:0007669"/>
    <property type="project" value="UniProtKB-KW"/>
</dbReference>
<feature type="non-terminal residue" evidence="4">
    <location>
        <position position="177"/>
    </location>
</feature>
<evidence type="ECO:0000256" key="1">
    <source>
        <dbReference type="ARBA" id="ARBA00022741"/>
    </source>
</evidence>
<dbReference type="PANTHER" id="PTHR24221">
    <property type="entry name" value="ATP-BINDING CASSETTE SUB-FAMILY B"/>
    <property type="match status" value="1"/>
</dbReference>
<dbReference type="GO" id="GO:0016887">
    <property type="term" value="F:ATP hydrolysis activity"/>
    <property type="evidence" value="ECO:0007669"/>
    <property type="project" value="InterPro"/>
</dbReference>
<dbReference type="PANTHER" id="PTHR24221:SF632">
    <property type="entry name" value="ATP-DEPENDENT LIPID A-CORE FLIPPASE"/>
    <property type="match status" value="1"/>
</dbReference>
<dbReference type="InterPro" id="IPR017871">
    <property type="entry name" value="ABC_transporter-like_CS"/>
</dbReference>
<dbReference type="Gene3D" id="3.40.50.300">
    <property type="entry name" value="P-loop containing nucleotide triphosphate hydrolases"/>
    <property type="match status" value="1"/>
</dbReference>
<dbReference type="InterPro" id="IPR003593">
    <property type="entry name" value="AAA+_ATPase"/>
</dbReference>
<accession>T1B1B5</accession>
<feature type="non-terminal residue" evidence="4">
    <location>
        <position position="1"/>
    </location>
</feature>
<dbReference type="AlphaFoldDB" id="T1B1B5"/>
<name>T1B1B5_9ZZZZ</name>
<organism evidence="4">
    <name type="scientific">mine drainage metagenome</name>
    <dbReference type="NCBI Taxonomy" id="410659"/>
    <lineage>
        <taxon>unclassified sequences</taxon>
        <taxon>metagenomes</taxon>
        <taxon>ecological metagenomes</taxon>
    </lineage>
</organism>
<feature type="domain" description="AAA+ ATPase" evidence="3">
    <location>
        <begin position="45"/>
        <end position="145"/>
    </location>
</feature>
<protein>
    <submittedName>
        <fullName evidence="4">Lipid transporter ATP-binding/permease protein</fullName>
    </submittedName>
</protein>
<dbReference type="InterPro" id="IPR003439">
    <property type="entry name" value="ABC_transporter-like_ATP-bd"/>
</dbReference>
<keyword evidence="2 4" id="KW-0067">ATP-binding</keyword>
<comment type="caution">
    <text evidence="4">The sequence shown here is derived from an EMBL/GenBank/DDBJ whole genome shotgun (WGS) entry which is preliminary data.</text>
</comment>
<proteinExistence type="predicted"/>
<reference evidence="4" key="1">
    <citation type="submission" date="2013-08" db="EMBL/GenBank/DDBJ databases">
        <authorList>
            <person name="Mendez C."/>
            <person name="Richter M."/>
            <person name="Ferrer M."/>
            <person name="Sanchez J."/>
        </authorList>
    </citation>
    <scope>NUCLEOTIDE SEQUENCE</scope>
</reference>
<dbReference type="InterPro" id="IPR027417">
    <property type="entry name" value="P-loop_NTPase"/>
</dbReference>
<keyword evidence="1" id="KW-0547">Nucleotide-binding</keyword>
<evidence type="ECO:0000256" key="2">
    <source>
        <dbReference type="ARBA" id="ARBA00022840"/>
    </source>
</evidence>
<gene>
    <name evidence="4" type="ORF">B1A_14175</name>
</gene>
<dbReference type="InterPro" id="IPR039421">
    <property type="entry name" value="Type_1_exporter"/>
</dbReference>
<dbReference type="Pfam" id="PF00005">
    <property type="entry name" value="ABC_tran"/>
    <property type="match status" value="1"/>
</dbReference>
<dbReference type="GO" id="GO:0034040">
    <property type="term" value="F:ATPase-coupled lipid transmembrane transporter activity"/>
    <property type="evidence" value="ECO:0007669"/>
    <property type="project" value="TreeGrafter"/>
</dbReference>
<dbReference type="SUPFAM" id="SSF52540">
    <property type="entry name" value="P-loop containing nucleoside triphosphate hydrolases"/>
    <property type="match status" value="1"/>
</dbReference>
<evidence type="ECO:0000313" key="4">
    <source>
        <dbReference type="EMBL" id="EQD48130.1"/>
    </source>
</evidence>
<sequence length="177" mass="18902">EPQEARAGDYRPERVRGEVAYREVSFSYPQGSGPALRAVSFEVPAGGSLAIVGRSGSGKSTLVSLLPRFYDVTAGSIRIDGRDIREFDLEALRKQIAVVTQEVTLFDDTIRNNIAFGRAVSEEALLRAAEAAHVLEFAAAMPQGLDTLVGDQGVLLSGGQRQRIAIARASVEGCADP</sequence>